<comment type="caution">
    <text evidence="2">The sequence shown here is derived from an EMBL/GenBank/DDBJ whole genome shotgun (WGS) entry which is preliminary data.</text>
</comment>
<organism evidence="2 3">
    <name type="scientific">Stylosanthes scabra</name>
    <dbReference type="NCBI Taxonomy" id="79078"/>
    <lineage>
        <taxon>Eukaryota</taxon>
        <taxon>Viridiplantae</taxon>
        <taxon>Streptophyta</taxon>
        <taxon>Embryophyta</taxon>
        <taxon>Tracheophyta</taxon>
        <taxon>Spermatophyta</taxon>
        <taxon>Magnoliopsida</taxon>
        <taxon>eudicotyledons</taxon>
        <taxon>Gunneridae</taxon>
        <taxon>Pentapetalae</taxon>
        <taxon>rosids</taxon>
        <taxon>fabids</taxon>
        <taxon>Fabales</taxon>
        <taxon>Fabaceae</taxon>
        <taxon>Papilionoideae</taxon>
        <taxon>50 kb inversion clade</taxon>
        <taxon>dalbergioids sensu lato</taxon>
        <taxon>Dalbergieae</taxon>
        <taxon>Pterocarpus clade</taxon>
        <taxon>Stylosanthes</taxon>
    </lineage>
</organism>
<feature type="region of interest" description="Disordered" evidence="1">
    <location>
        <begin position="1"/>
        <end position="25"/>
    </location>
</feature>
<dbReference type="EMBL" id="JASCZI010091976">
    <property type="protein sequence ID" value="MED6151614.1"/>
    <property type="molecule type" value="Genomic_DNA"/>
</dbReference>
<proteinExistence type="predicted"/>
<gene>
    <name evidence="2" type="ORF">PIB30_084138</name>
</gene>
<evidence type="ECO:0000313" key="3">
    <source>
        <dbReference type="Proteomes" id="UP001341840"/>
    </source>
</evidence>
<evidence type="ECO:0000256" key="1">
    <source>
        <dbReference type="SAM" id="MobiDB-lite"/>
    </source>
</evidence>
<accession>A0ABU6TS06</accession>
<keyword evidence="3" id="KW-1185">Reference proteome</keyword>
<evidence type="ECO:0000313" key="2">
    <source>
        <dbReference type="EMBL" id="MED6151614.1"/>
    </source>
</evidence>
<dbReference type="Proteomes" id="UP001341840">
    <property type="component" value="Unassembled WGS sequence"/>
</dbReference>
<name>A0ABU6TS06_9FABA</name>
<sequence length="120" mass="12872">MGASAAASMDDTANDAADGPTTTEVEEEALTTELTTQHIAIHLHINPFLAIALSNAVELVTEGTSSFLEYRNLAPHLKSFVQSLRDLTLTLAPSWGTHTRGTRSAVLVIQAKDGRRNTTQ</sequence>
<protein>
    <submittedName>
        <fullName evidence="2">Uncharacterized protein</fullName>
    </submittedName>
</protein>
<reference evidence="2 3" key="1">
    <citation type="journal article" date="2023" name="Plants (Basel)">
        <title>Bridging the Gap: Combining Genomics and Transcriptomics Approaches to Understand Stylosanthes scabra, an Orphan Legume from the Brazilian Caatinga.</title>
        <authorList>
            <person name="Ferreira-Neto J.R.C."/>
            <person name="da Silva M.D."/>
            <person name="Binneck E."/>
            <person name="de Melo N.F."/>
            <person name="da Silva R.H."/>
            <person name="de Melo A.L.T.M."/>
            <person name="Pandolfi V."/>
            <person name="Bustamante F.O."/>
            <person name="Brasileiro-Vidal A.C."/>
            <person name="Benko-Iseppon A.M."/>
        </authorList>
    </citation>
    <scope>NUCLEOTIDE SEQUENCE [LARGE SCALE GENOMIC DNA]</scope>
    <source>
        <tissue evidence="2">Leaves</tissue>
    </source>
</reference>